<feature type="transmembrane region" description="Helical" evidence="6">
    <location>
        <begin position="490"/>
        <end position="510"/>
    </location>
</feature>
<feature type="compositionally biased region" description="Low complexity" evidence="7">
    <location>
        <begin position="22"/>
        <end position="42"/>
    </location>
</feature>
<dbReference type="EMBL" id="MU004232">
    <property type="protein sequence ID" value="KAF2671999.1"/>
    <property type="molecule type" value="Genomic_DNA"/>
</dbReference>
<comment type="function">
    <text evidence="6">Probably involved in transport through the plasma membrane.</text>
</comment>
<evidence type="ECO:0000313" key="8">
    <source>
        <dbReference type="EMBL" id="KAF2671999.1"/>
    </source>
</evidence>
<evidence type="ECO:0000256" key="2">
    <source>
        <dbReference type="ARBA" id="ARBA00007168"/>
    </source>
</evidence>
<feature type="compositionally biased region" description="Basic and acidic residues" evidence="7">
    <location>
        <begin position="163"/>
        <end position="192"/>
    </location>
</feature>
<feature type="transmembrane region" description="Helical" evidence="6">
    <location>
        <begin position="664"/>
        <end position="682"/>
    </location>
</feature>
<gene>
    <name evidence="8" type="ORF">BT63DRAFT_437893</name>
</gene>
<feature type="compositionally biased region" description="Polar residues" evidence="7">
    <location>
        <begin position="240"/>
        <end position="253"/>
    </location>
</feature>
<dbReference type="AlphaFoldDB" id="A0A6A6UIH2"/>
<feature type="compositionally biased region" description="Basic and acidic residues" evidence="7">
    <location>
        <begin position="129"/>
        <end position="143"/>
    </location>
</feature>
<dbReference type="Pfam" id="PF04515">
    <property type="entry name" value="Choline_transpo"/>
    <property type="match status" value="1"/>
</dbReference>
<feature type="region of interest" description="Disordered" evidence="7">
    <location>
        <begin position="1"/>
        <end position="279"/>
    </location>
</feature>
<organism evidence="8 9">
    <name type="scientific">Microthyrium microscopicum</name>
    <dbReference type="NCBI Taxonomy" id="703497"/>
    <lineage>
        <taxon>Eukaryota</taxon>
        <taxon>Fungi</taxon>
        <taxon>Dikarya</taxon>
        <taxon>Ascomycota</taxon>
        <taxon>Pezizomycotina</taxon>
        <taxon>Dothideomycetes</taxon>
        <taxon>Dothideomycetes incertae sedis</taxon>
        <taxon>Microthyriales</taxon>
        <taxon>Microthyriaceae</taxon>
        <taxon>Microthyrium</taxon>
    </lineage>
</organism>
<keyword evidence="4 6" id="KW-1133">Transmembrane helix</keyword>
<evidence type="ECO:0000313" key="9">
    <source>
        <dbReference type="Proteomes" id="UP000799302"/>
    </source>
</evidence>
<evidence type="ECO:0000256" key="3">
    <source>
        <dbReference type="ARBA" id="ARBA00022692"/>
    </source>
</evidence>
<dbReference type="Proteomes" id="UP000799302">
    <property type="component" value="Unassembled WGS sequence"/>
</dbReference>
<comment type="subcellular location">
    <subcellularLocation>
        <location evidence="6">Cell membrane</location>
        <topology evidence="6">Multi-pass membrane protein</topology>
    </subcellularLocation>
    <subcellularLocation>
        <location evidence="1">Membrane</location>
        <topology evidence="1">Multi-pass membrane protein</topology>
    </subcellularLocation>
</comment>
<evidence type="ECO:0000256" key="7">
    <source>
        <dbReference type="SAM" id="MobiDB-lite"/>
    </source>
</evidence>
<feature type="transmembrane region" description="Helical" evidence="6">
    <location>
        <begin position="369"/>
        <end position="388"/>
    </location>
</feature>
<reference evidence="8" key="1">
    <citation type="journal article" date="2020" name="Stud. Mycol.">
        <title>101 Dothideomycetes genomes: a test case for predicting lifestyles and emergence of pathogens.</title>
        <authorList>
            <person name="Haridas S."/>
            <person name="Albert R."/>
            <person name="Binder M."/>
            <person name="Bloem J."/>
            <person name="Labutti K."/>
            <person name="Salamov A."/>
            <person name="Andreopoulos B."/>
            <person name="Baker S."/>
            <person name="Barry K."/>
            <person name="Bills G."/>
            <person name="Bluhm B."/>
            <person name="Cannon C."/>
            <person name="Castanera R."/>
            <person name="Culley D."/>
            <person name="Daum C."/>
            <person name="Ezra D."/>
            <person name="Gonzalez J."/>
            <person name="Henrissat B."/>
            <person name="Kuo A."/>
            <person name="Liang C."/>
            <person name="Lipzen A."/>
            <person name="Lutzoni F."/>
            <person name="Magnuson J."/>
            <person name="Mondo S."/>
            <person name="Nolan M."/>
            <person name="Ohm R."/>
            <person name="Pangilinan J."/>
            <person name="Park H.-J."/>
            <person name="Ramirez L."/>
            <person name="Alfaro M."/>
            <person name="Sun H."/>
            <person name="Tritt A."/>
            <person name="Yoshinaga Y."/>
            <person name="Zwiers L.-H."/>
            <person name="Turgeon B."/>
            <person name="Goodwin S."/>
            <person name="Spatafora J."/>
            <person name="Crous P."/>
            <person name="Grigoriev I."/>
        </authorList>
    </citation>
    <scope>NUCLEOTIDE SEQUENCE</scope>
    <source>
        <strain evidence="8">CBS 115976</strain>
    </source>
</reference>
<keyword evidence="5 6" id="KW-0472">Membrane</keyword>
<comment type="similarity">
    <text evidence="2 6">Belongs to the CTL (choline transporter-like) family.</text>
</comment>
<keyword evidence="9" id="KW-1185">Reference proteome</keyword>
<evidence type="ECO:0000256" key="6">
    <source>
        <dbReference type="RuleBase" id="RU368066"/>
    </source>
</evidence>
<feature type="compositionally biased region" description="Basic and acidic residues" evidence="7">
    <location>
        <begin position="205"/>
        <end position="218"/>
    </location>
</feature>
<protein>
    <recommendedName>
        <fullName evidence="6">Protein PNS1</fullName>
    </recommendedName>
</protein>
<dbReference type="PANTHER" id="PTHR12385:SF88">
    <property type="entry name" value="CHOLINE TRANSPORTER-LIKE PROTEIN CTL1"/>
    <property type="match status" value="1"/>
</dbReference>
<dbReference type="OrthoDB" id="420519at2759"/>
<proteinExistence type="inferred from homology"/>
<feature type="compositionally biased region" description="Polar residues" evidence="7">
    <location>
        <begin position="57"/>
        <end position="77"/>
    </location>
</feature>
<sequence length="757" mass="83350">MFSEYASRFLAQSQSRPPNGHQQQNPSSPTRNSSNQQQSNSRFGGPSFLRQNMPGPYNQSASQFSRFPFASRTQNAQAPLFLNNAADEFREEDDGEEHQREVADFYALQRSRRAFGPSHLTESSEGDDYVDHSSHADETVESHETEDESPFGRPRGQGIKSSWRGEREEFRGRKGKEPAVKTVLERPERRDSVPASTSTRAKSQKLVDVELSESEHSSVDNLEEEDYGPEESAPAYSGFNFKSQTSKQPQQGESWIPDETDDETSKLYQKPRSIDGDSVLPTLDEVEEDPQAYTPKHDAFWATLYLISFASLFASAFLVYLHTDTPGKQLPDTIYTILRAQYGLLAKDTLIAVIVAALWLSVLRSFLRPLTYLTVFAVPIILFSFALWPFISSFKTKEGGTGRSAQGKAMAIFSTIPLLGAMAWTYLAIQSRHSIDRAIQILELASKILTASPALVMAGVAAVVTTVIWFWLWLVMFTRVFLEGHVVKKVFLLDVGTWWLGVFFFLMLLWTQLVISGVQRATTAATVSQWYFYRSSGTTASSRDVVIASFVHASGPLFGTICLSTLISLLIRLPLLLLPRRLVGMCAMCIYAMTPAPIASLTNPLTLTYAAIHSQPLAVAARGLTRLPLSANSPARSFRDPRASGDTLAAYRTTHMLLHATRQIMTLALGLGAWVSVAYIKQEGGGSAYAYVVGLGAAVIGWSVLGAVEGIMGGVVDGVLVCWGSEVAAGRQGRQFCPEAAELFGEPERRAGARIMV</sequence>
<feature type="transmembrane region" description="Helical" evidence="6">
    <location>
        <begin position="342"/>
        <end position="363"/>
    </location>
</feature>
<evidence type="ECO:0000256" key="1">
    <source>
        <dbReference type="ARBA" id="ARBA00004141"/>
    </source>
</evidence>
<feature type="transmembrane region" description="Helical" evidence="6">
    <location>
        <begin position="299"/>
        <end position="321"/>
    </location>
</feature>
<feature type="transmembrane region" description="Helical" evidence="6">
    <location>
        <begin position="557"/>
        <end position="578"/>
    </location>
</feature>
<feature type="transmembrane region" description="Helical" evidence="6">
    <location>
        <begin position="688"/>
        <end position="708"/>
    </location>
</feature>
<evidence type="ECO:0000256" key="4">
    <source>
        <dbReference type="ARBA" id="ARBA00022989"/>
    </source>
</evidence>
<feature type="compositionally biased region" description="Polar residues" evidence="7">
    <location>
        <begin position="10"/>
        <end position="21"/>
    </location>
</feature>
<evidence type="ECO:0000256" key="5">
    <source>
        <dbReference type="ARBA" id="ARBA00023136"/>
    </source>
</evidence>
<dbReference type="GO" id="GO:0005886">
    <property type="term" value="C:plasma membrane"/>
    <property type="evidence" value="ECO:0007669"/>
    <property type="project" value="UniProtKB-SubCell"/>
</dbReference>
<keyword evidence="3 6" id="KW-0812">Transmembrane</keyword>
<dbReference type="InterPro" id="IPR007603">
    <property type="entry name" value="Choline_transptr-like"/>
</dbReference>
<feature type="transmembrane region" description="Helical" evidence="6">
    <location>
        <begin position="454"/>
        <end position="478"/>
    </location>
</feature>
<feature type="transmembrane region" description="Helical" evidence="6">
    <location>
        <begin position="409"/>
        <end position="429"/>
    </location>
</feature>
<name>A0A6A6UIH2_9PEZI</name>
<dbReference type="PANTHER" id="PTHR12385">
    <property type="entry name" value="CHOLINE TRANSPORTER-LIKE (SLC FAMILY 44)"/>
    <property type="match status" value="1"/>
</dbReference>
<accession>A0A6A6UIH2</accession>
<dbReference type="GO" id="GO:0022857">
    <property type="term" value="F:transmembrane transporter activity"/>
    <property type="evidence" value="ECO:0007669"/>
    <property type="project" value="UniProtKB-UniRule"/>
</dbReference>